<sequence>MGYLRGRRTVALDVLAQVVHVSRDSRAGLMGAGGFPSMRIVTQTCSTVLNIGMVFEVMRWCCLMHLAASCNGAERRIRTGVGQGAIDGMSSVFPAYRTVESH</sequence>
<keyword evidence="2" id="KW-1185">Reference proteome</keyword>
<dbReference type="Proteomes" id="UP000028730">
    <property type="component" value="Unassembled WGS sequence"/>
</dbReference>
<dbReference type="EMBL" id="ATLK01000001">
    <property type="protein sequence ID" value="KFF30761.1"/>
    <property type="molecule type" value="Genomic_DNA"/>
</dbReference>
<organism evidence="1 2">
    <name type="scientific">Bifidobacterium bombi DSM 19703</name>
    <dbReference type="NCBI Taxonomy" id="1341695"/>
    <lineage>
        <taxon>Bacteria</taxon>
        <taxon>Bacillati</taxon>
        <taxon>Actinomycetota</taxon>
        <taxon>Actinomycetes</taxon>
        <taxon>Bifidobacteriales</taxon>
        <taxon>Bifidobacteriaceae</taxon>
        <taxon>Bifidobacterium</taxon>
    </lineage>
</organism>
<dbReference type="AlphaFoldDB" id="A0A086BP97"/>
<comment type="caution">
    <text evidence="1">The sequence shown here is derived from an EMBL/GenBank/DDBJ whole genome shotgun (WGS) entry which is preliminary data.</text>
</comment>
<protein>
    <submittedName>
        <fullName evidence="1">Uncharacterized protein</fullName>
    </submittedName>
</protein>
<dbReference type="STRING" id="1341695.BBOMB_0068"/>
<name>A0A086BP97_9BIFI</name>
<evidence type="ECO:0000313" key="1">
    <source>
        <dbReference type="EMBL" id="KFF30761.1"/>
    </source>
</evidence>
<gene>
    <name evidence="1" type="ORF">BBOMB_0068</name>
</gene>
<accession>A0A086BP97</accession>
<evidence type="ECO:0000313" key="2">
    <source>
        <dbReference type="Proteomes" id="UP000028730"/>
    </source>
</evidence>
<proteinExistence type="predicted"/>
<reference evidence="1 2" key="1">
    <citation type="journal article" date="2014" name="Appl. Environ. Microbiol.">
        <title>Genomic encyclopedia of type strains of the genus Bifidobacterium.</title>
        <authorList>
            <person name="Milani C."/>
            <person name="Lugli G.A."/>
            <person name="Duranti S."/>
            <person name="Turroni F."/>
            <person name="Bottacini F."/>
            <person name="Mangifesta M."/>
            <person name="Sanchez B."/>
            <person name="Viappiani A."/>
            <person name="Mancabelli L."/>
            <person name="Taminiau B."/>
            <person name="Delcenserie V."/>
            <person name="Barrangou R."/>
            <person name="Margolles A."/>
            <person name="van Sinderen D."/>
            <person name="Ventura M."/>
        </authorList>
    </citation>
    <scope>NUCLEOTIDE SEQUENCE [LARGE SCALE GENOMIC DNA]</scope>
    <source>
        <strain evidence="1 2">DSM 19703</strain>
    </source>
</reference>